<reference evidence="1" key="1">
    <citation type="journal article" date="2023" name="Science">
        <title>Genome structures resolve the early diversification of teleost fishes.</title>
        <authorList>
            <person name="Parey E."/>
            <person name="Louis A."/>
            <person name="Montfort J."/>
            <person name="Bouchez O."/>
            <person name="Roques C."/>
            <person name="Iampietro C."/>
            <person name="Lluch J."/>
            <person name="Castinel A."/>
            <person name="Donnadieu C."/>
            <person name="Desvignes T."/>
            <person name="Floi Bucao C."/>
            <person name="Jouanno E."/>
            <person name="Wen M."/>
            <person name="Mejri S."/>
            <person name="Dirks R."/>
            <person name="Jansen H."/>
            <person name="Henkel C."/>
            <person name="Chen W.J."/>
            <person name="Zahm M."/>
            <person name="Cabau C."/>
            <person name="Klopp C."/>
            <person name="Thompson A.W."/>
            <person name="Robinson-Rechavi M."/>
            <person name="Braasch I."/>
            <person name="Lecointre G."/>
            <person name="Bobe J."/>
            <person name="Postlethwait J.H."/>
            <person name="Berthelot C."/>
            <person name="Roest Crollius H."/>
            <person name="Guiguen Y."/>
        </authorList>
    </citation>
    <scope>NUCLEOTIDE SEQUENCE</scope>
    <source>
        <strain evidence="1">WJC10195</strain>
    </source>
</reference>
<dbReference type="Proteomes" id="UP001152622">
    <property type="component" value="Chromosome 2"/>
</dbReference>
<accession>A0A9Q1JA18</accession>
<dbReference type="AlphaFoldDB" id="A0A9Q1JA18"/>
<dbReference type="EMBL" id="JAINUF010000002">
    <property type="protein sequence ID" value="KAJ8375976.1"/>
    <property type="molecule type" value="Genomic_DNA"/>
</dbReference>
<sequence>MRKPSLNTWSRGAPGGGARCFLLRQLQRGLCLQMHSVRRSPFDDVSSQRQNVFSSVFLLLLQGQAVLAVRSSLQPTPRSLILT</sequence>
<evidence type="ECO:0000313" key="2">
    <source>
        <dbReference type="Proteomes" id="UP001152622"/>
    </source>
</evidence>
<protein>
    <submittedName>
        <fullName evidence="1">Uncharacterized protein</fullName>
    </submittedName>
</protein>
<organism evidence="1 2">
    <name type="scientific">Synaphobranchus kaupii</name>
    <name type="common">Kaup's arrowtooth eel</name>
    <dbReference type="NCBI Taxonomy" id="118154"/>
    <lineage>
        <taxon>Eukaryota</taxon>
        <taxon>Metazoa</taxon>
        <taxon>Chordata</taxon>
        <taxon>Craniata</taxon>
        <taxon>Vertebrata</taxon>
        <taxon>Euteleostomi</taxon>
        <taxon>Actinopterygii</taxon>
        <taxon>Neopterygii</taxon>
        <taxon>Teleostei</taxon>
        <taxon>Anguilliformes</taxon>
        <taxon>Synaphobranchidae</taxon>
        <taxon>Synaphobranchus</taxon>
    </lineage>
</organism>
<evidence type="ECO:0000313" key="1">
    <source>
        <dbReference type="EMBL" id="KAJ8375976.1"/>
    </source>
</evidence>
<gene>
    <name evidence="1" type="ORF">SKAU_G00065560</name>
</gene>
<comment type="caution">
    <text evidence="1">The sequence shown here is derived from an EMBL/GenBank/DDBJ whole genome shotgun (WGS) entry which is preliminary data.</text>
</comment>
<name>A0A9Q1JA18_SYNKA</name>
<proteinExistence type="predicted"/>
<keyword evidence="2" id="KW-1185">Reference proteome</keyword>